<dbReference type="Proteomes" id="UP000265520">
    <property type="component" value="Unassembled WGS sequence"/>
</dbReference>
<comment type="caution">
    <text evidence="1">The sequence shown here is derived from an EMBL/GenBank/DDBJ whole genome shotgun (WGS) entry which is preliminary data.</text>
</comment>
<dbReference type="EMBL" id="LXQA010002553">
    <property type="protein sequence ID" value="MCH81627.1"/>
    <property type="molecule type" value="Genomic_DNA"/>
</dbReference>
<proteinExistence type="predicted"/>
<gene>
    <name evidence="1" type="ORF">A2U01_0002418</name>
</gene>
<evidence type="ECO:0000313" key="2">
    <source>
        <dbReference type="Proteomes" id="UP000265520"/>
    </source>
</evidence>
<accession>A0A392M2Q7</accession>
<evidence type="ECO:0000313" key="1">
    <source>
        <dbReference type="EMBL" id="MCH81627.1"/>
    </source>
</evidence>
<sequence length="69" mass="7616">MHHCVCPVIVVCYPDDEVVVAVKEDEEGGAVIKPVDALYAWFQTGVETLATEIPARSGQMLRKMLQQLS</sequence>
<name>A0A392M2Q7_9FABA</name>
<dbReference type="AlphaFoldDB" id="A0A392M2Q7"/>
<reference evidence="1 2" key="1">
    <citation type="journal article" date="2018" name="Front. Plant Sci.">
        <title>Red Clover (Trifolium pratense) and Zigzag Clover (T. medium) - A Picture of Genomic Similarities and Differences.</title>
        <authorList>
            <person name="Dluhosova J."/>
            <person name="Istvanek J."/>
            <person name="Nedelnik J."/>
            <person name="Repkova J."/>
        </authorList>
    </citation>
    <scope>NUCLEOTIDE SEQUENCE [LARGE SCALE GENOMIC DNA]</scope>
    <source>
        <strain evidence="2">cv. 10/8</strain>
        <tissue evidence="1">Leaf</tissue>
    </source>
</reference>
<keyword evidence="2" id="KW-1185">Reference proteome</keyword>
<organism evidence="1 2">
    <name type="scientific">Trifolium medium</name>
    <dbReference type="NCBI Taxonomy" id="97028"/>
    <lineage>
        <taxon>Eukaryota</taxon>
        <taxon>Viridiplantae</taxon>
        <taxon>Streptophyta</taxon>
        <taxon>Embryophyta</taxon>
        <taxon>Tracheophyta</taxon>
        <taxon>Spermatophyta</taxon>
        <taxon>Magnoliopsida</taxon>
        <taxon>eudicotyledons</taxon>
        <taxon>Gunneridae</taxon>
        <taxon>Pentapetalae</taxon>
        <taxon>rosids</taxon>
        <taxon>fabids</taxon>
        <taxon>Fabales</taxon>
        <taxon>Fabaceae</taxon>
        <taxon>Papilionoideae</taxon>
        <taxon>50 kb inversion clade</taxon>
        <taxon>NPAAA clade</taxon>
        <taxon>Hologalegina</taxon>
        <taxon>IRL clade</taxon>
        <taxon>Trifolieae</taxon>
        <taxon>Trifolium</taxon>
    </lineage>
</organism>
<protein>
    <submittedName>
        <fullName evidence="1">Uncharacterized protein</fullName>
    </submittedName>
</protein>